<evidence type="ECO:0000313" key="5">
    <source>
        <dbReference type="EMBL" id="MXI75774.1"/>
    </source>
</evidence>
<dbReference type="REBASE" id="434722">
    <property type="entry name" value="Eco11181McrBCP"/>
</dbReference>
<evidence type="ECO:0000313" key="13">
    <source>
        <dbReference type="Proteomes" id="UP000255201"/>
    </source>
</evidence>
<dbReference type="GO" id="GO:0016887">
    <property type="term" value="F:ATP hydrolysis activity"/>
    <property type="evidence" value="ECO:0007669"/>
    <property type="project" value="InterPro"/>
</dbReference>
<dbReference type="AlphaFoldDB" id="A0A0J3WEP0"/>
<name>A0A0J3WEP0_ECOLX</name>
<dbReference type="Proteomes" id="UP000534332">
    <property type="component" value="Unassembled WGS sequence"/>
</dbReference>
<dbReference type="InterPro" id="IPR011704">
    <property type="entry name" value="ATPase_dyneun-rel_AAA"/>
</dbReference>
<dbReference type="REBASE" id="434731">
    <property type="entry name" value="Eco10764McrBCP"/>
</dbReference>
<dbReference type="REBASE" id="351975">
    <property type="entry name" value="Eco0086McrBCP"/>
</dbReference>
<dbReference type="EMBL" id="UFZL01000003">
    <property type="protein sequence ID" value="STE77462.1"/>
    <property type="molecule type" value="Genomic_DNA"/>
</dbReference>
<dbReference type="EMBL" id="JAETYZ010000024">
    <property type="protein sequence ID" value="MBL6235861.1"/>
    <property type="molecule type" value="Genomic_DNA"/>
</dbReference>
<organism evidence="10 12">
    <name type="scientific">Escherichia coli</name>
    <dbReference type="NCBI Taxonomy" id="562"/>
    <lineage>
        <taxon>Bacteria</taxon>
        <taxon>Pseudomonadati</taxon>
        <taxon>Pseudomonadota</taxon>
        <taxon>Gammaproteobacteria</taxon>
        <taxon>Enterobacterales</taxon>
        <taxon>Enterobacteriaceae</taxon>
        <taxon>Escherichia</taxon>
    </lineage>
</organism>
<dbReference type="EMBL" id="AASSGK010000030">
    <property type="protein sequence ID" value="EFG2162722.1"/>
    <property type="molecule type" value="Genomic_DNA"/>
</dbReference>
<dbReference type="InterPro" id="IPR052934">
    <property type="entry name" value="Methyl-DNA_Rec/Restrict_Enz"/>
</dbReference>
<feature type="domain" description="AAA+ ATPase" evidence="1">
    <location>
        <begin position="227"/>
        <end position="532"/>
    </location>
</feature>
<evidence type="ECO:0000313" key="16">
    <source>
        <dbReference type="Proteomes" id="UP000528199"/>
    </source>
</evidence>
<dbReference type="InterPro" id="IPR003593">
    <property type="entry name" value="AAA+_ATPase"/>
</dbReference>
<keyword evidence="10" id="KW-0540">Nuclease</keyword>
<reference evidence="6 15" key="5">
    <citation type="submission" date="2020-02" db="EMBL/GenBank/DDBJ databases">
        <authorList>
            <person name="Subbiah M."/>
            <person name="Call D."/>
        </authorList>
    </citation>
    <scope>NUCLEOTIDE SEQUENCE [LARGE SCALE GENOMIC DNA]</scope>
    <source>
        <strain evidence="6 15">8375wC2</strain>
    </source>
</reference>
<keyword evidence="10" id="KW-0255">Endonuclease</keyword>
<evidence type="ECO:0000313" key="18">
    <source>
        <dbReference type="Proteomes" id="UP000594864"/>
    </source>
</evidence>
<dbReference type="RefSeq" id="WP_000249525.1">
    <property type="nucleotide sequence ID" value="NZ_AP022030.1"/>
</dbReference>
<evidence type="ECO:0000313" key="4">
    <source>
        <dbReference type="EMBL" id="MBL6235861.1"/>
    </source>
</evidence>
<evidence type="ECO:0000313" key="7">
    <source>
        <dbReference type="EMBL" id="QPR03420.1"/>
    </source>
</evidence>
<dbReference type="EMBL" id="JAAGYI010000059">
    <property type="protein sequence ID" value="NEM88133.1"/>
    <property type="molecule type" value="Genomic_DNA"/>
</dbReference>
<accession>A0A0J3WEP0</accession>
<accession>A0A093D4R8</accession>
<reference evidence="2 17" key="4">
    <citation type="submission" date="2020-02" db="EMBL/GenBank/DDBJ databases">
        <authorList>
            <person name="Ashton P.M."/>
            <person name="Dallman T."/>
            <person name="Nair S."/>
            <person name="De Pinna E."/>
            <person name="Peters T."/>
            <person name="Grant K."/>
        </authorList>
    </citation>
    <scope>NUCLEOTIDE SEQUENCE [LARGE SCALE GENOMIC DNA]</scope>
    <source>
        <strain evidence="2 17">188143</strain>
    </source>
</reference>
<evidence type="ECO:0000313" key="19">
    <source>
        <dbReference type="Proteomes" id="UP000615017"/>
    </source>
</evidence>
<evidence type="ECO:0000313" key="17">
    <source>
        <dbReference type="Proteomes" id="UP000534332"/>
    </source>
</evidence>
<dbReference type="REBASE" id="434787">
    <property type="entry name" value="Eco9050McrBCP"/>
</dbReference>
<dbReference type="REBASE" id="451548">
    <property type="entry name" value="Eco13216McrBCP"/>
</dbReference>
<gene>
    <name evidence="10" type="primary">mcrB</name>
    <name evidence="3" type="ORF">BKL28_002898</name>
    <name evidence="2" type="ORF">BRV02_003837</name>
    <name evidence="6" type="ORF">G3V95_22095</name>
    <name evidence="5" type="ORF">GRW05_16215</name>
    <name evidence="7" type="ORF">I6H02_17330</name>
    <name evidence="4" type="ORF">JNA65_18385</name>
    <name evidence="9" type="ORF">NCTC10764_06079</name>
    <name evidence="8" type="ORF">NCTC11181_01630</name>
    <name evidence="10" type="ORF">NCTC8333_05036</name>
</gene>
<evidence type="ECO:0000313" key="15">
    <source>
        <dbReference type="Proteomes" id="UP000469708"/>
    </source>
</evidence>
<protein>
    <submittedName>
        <fullName evidence="5">AAA domain-containing protein</fullName>
    </submittedName>
    <submittedName>
        <fullName evidence="2 10">McrB family protein</fullName>
        <ecNumber evidence="10">3.1.21.-</ecNumber>
    </submittedName>
</protein>
<reference evidence="7 18" key="6">
    <citation type="submission" date="2020-12" db="EMBL/GenBank/DDBJ databases">
        <title>FDA dAtabase for Regulatory Grade micrObial Sequences (FDA-ARGOS): Supporting development and validation of Infectious Disease Dx tests.</title>
        <authorList>
            <person name="Sproer C."/>
            <person name="Gronow S."/>
            <person name="Severitt S."/>
            <person name="Schroder I."/>
            <person name="Tallon L."/>
            <person name="Sadzewicz L."/>
            <person name="Zhao X."/>
            <person name="Boylan J."/>
            <person name="Ott S."/>
            <person name="Bowen H."/>
            <person name="Vavikolanu K."/>
            <person name="Mehta A."/>
            <person name="Aluvathingal J."/>
            <person name="Nadendla S."/>
            <person name="Lowell S."/>
            <person name="Myers T."/>
            <person name="Yan Y."/>
            <person name="Sichtig H."/>
        </authorList>
    </citation>
    <scope>NUCLEOTIDE SEQUENCE [LARGE SCALE GENOMIC DNA]</scope>
    <source>
        <strain evidence="7 18">FDAARGOS_945</strain>
    </source>
</reference>
<dbReference type="EMBL" id="AASUOH010000017">
    <property type="protein sequence ID" value="EFH0044101.1"/>
    <property type="molecule type" value="Genomic_DNA"/>
</dbReference>
<dbReference type="EMBL" id="UFYN01000002">
    <property type="protein sequence ID" value="STD37789.1"/>
    <property type="molecule type" value="Genomic_DNA"/>
</dbReference>
<dbReference type="Pfam" id="PF07728">
    <property type="entry name" value="AAA_5"/>
    <property type="match status" value="1"/>
</dbReference>
<keyword evidence="10" id="KW-0378">Hydrolase</keyword>
<reference evidence="5 14" key="3">
    <citation type="submission" date="2019-12" db="EMBL/GenBank/DDBJ databases">
        <title>Enteriobacteria Tanzani isolates_10434.</title>
        <authorList>
            <person name="Subbiah M."/>
            <person name="Call D."/>
        </authorList>
    </citation>
    <scope>NUCLEOTIDE SEQUENCE [LARGE SCALE GENOMIC DNA]</scope>
    <source>
        <strain evidence="5 14">10434wD1</strain>
    </source>
</reference>
<proteinExistence type="predicted"/>
<dbReference type="Gene3D" id="3.40.50.300">
    <property type="entry name" value="P-loop containing nucleotide triphosphate hydrolases"/>
    <property type="match status" value="1"/>
</dbReference>
<dbReference type="REBASE" id="437558">
    <property type="entry name" value="EcoR50McrBCP"/>
</dbReference>
<evidence type="ECO:0000313" key="8">
    <source>
        <dbReference type="EMBL" id="STD37789.1"/>
    </source>
</evidence>
<dbReference type="REBASE" id="434772">
    <property type="entry name" value="EcoC9703McrBCP"/>
</dbReference>
<evidence type="ECO:0000313" key="10">
    <source>
        <dbReference type="EMBL" id="STM25984.1"/>
    </source>
</evidence>
<evidence type="ECO:0000313" key="3">
    <source>
        <dbReference type="EMBL" id="EFH0044101.1"/>
    </source>
</evidence>
<evidence type="ECO:0000259" key="1">
    <source>
        <dbReference type="SMART" id="SM00382"/>
    </source>
</evidence>
<dbReference type="PANTHER" id="PTHR37291">
    <property type="entry name" value="5-METHYLCYTOSINE-SPECIFIC RESTRICTION ENZYME B"/>
    <property type="match status" value="1"/>
</dbReference>
<reference evidence="11 12" key="1">
    <citation type="submission" date="2018-06" db="EMBL/GenBank/DDBJ databases">
        <authorList>
            <consortium name="Pathogen Informatics"/>
            <person name="Doyle S."/>
        </authorList>
    </citation>
    <scope>NUCLEOTIDE SEQUENCE [LARGE SCALE GENOMIC DNA]</scope>
    <source>
        <strain evidence="9 13">NCTC10764</strain>
        <strain evidence="8 11">NCTC11181</strain>
        <strain evidence="10 12">NCTC8333</strain>
    </source>
</reference>
<dbReference type="REBASE" id="434712">
    <property type="entry name" value="EcoC9111McrBCP"/>
</dbReference>
<evidence type="ECO:0000313" key="9">
    <source>
        <dbReference type="EMBL" id="STE77462.1"/>
    </source>
</evidence>
<dbReference type="PANTHER" id="PTHR37291:SF1">
    <property type="entry name" value="TYPE IV METHYL-DIRECTED RESTRICTION ENZYME ECOKMCRB SUBUNIT"/>
    <property type="match status" value="1"/>
</dbReference>
<dbReference type="Proteomes" id="UP000594864">
    <property type="component" value="Chromosome"/>
</dbReference>
<dbReference type="Proteomes" id="UP000254718">
    <property type="component" value="Unassembled WGS sequence"/>
</dbReference>
<dbReference type="Proteomes" id="UP000469708">
    <property type="component" value="Unassembled WGS sequence"/>
</dbReference>
<dbReference type="Proteomes" id="UP000615017">
    <property type="component" value="Unassembled WGS sequence"/>
</dbReference>
<evidence type="ECO:0000313" key="14">
    <source>
        <dbReference type="Proteomes" id="UP000436141"/>
    </source>
</evidence>
<dbReference type="REBASE" id="434720">
    <property type="entry name" value="Eco9037McrBCP"/>
</dbReference>
<dbReference type="SUPFAM" id="SSF52540">
    <property type="entry name" value="P-loop containing nucleoside triphosphate hydrolases"/>
    <property type="match status" value="1"/>
</dbReference>
<dbReference type="Proteomes" id="UP000255201">
    <property type="component" value="Unassembled WGS sequence"/>
</dbReference>
<sequence length="684" mass="78717">MVQDSSALAPFFRAQIEKNNQYNSVWGKHYRQLVEQIQAEKPNFSEATIRQVWYERDNGVSSLMQGGMSLVEFENAQKDLLTLTRQIAEECTQENYNRVIERLIKLKADGVLNKVYRALCNRAFAAIYPSKISSVVNVNNFFSCYNYCNNHFQLGLSGEREWLARNVDLKETLNRALGDDIDPIELNMSLWHLYAYEIQDKNAIGLVGSESALQENEQEDDVISSPLPKNTILYGPPGTGKTYRTIEIAVQICDPIAYSLQEGKDESEKRRELKKIYDQLIKDNRVRFITFHQSFGYEEFIEGLRAETTDDGNVKYEIKAGIFKQICEDAAFGHAGAQEMLDSALTRLQERLSEGENITLETQQGKAFQLTYKSQTNFGIFPSQSKKEDLGQGYNAYLKDIRQVYQDPRAKVHNPSYVRSILNYLINQRYLPLNTQSVASEKKENYVLIIDEINRGNISKIFGELITLIEPSKRAGEPESLSVLLPYSSTPFSVPNNLYLIGTMNTADHSLTALDTALRRRFDFEAMLPDITVLKDTVIKGIDLPRLLQTLNDRIQVLYDREHMLGHAFFIPVVQAKEDEALAFERFKRIMRNKILPLLEEYFYNDWQKIRMVLADNQKEEAPDLQFVREVKYQKKYADLFGDNGTDDLGTSFHLAAEDDNVWDNPIAWQQIYAPQKEKRRSAE</sequence>
<evidence type="ECO:0000313" key="11">
    <source>
        <dbReference type="Proteomes" id="UP000254219"/>
    </source>
</evidence>
<dbReference type="REBASE" id="464458">
    <property type="entry name" value="EcoS945McrBCP"/>
</dbReference>
<dbReference type="Proteomes" id="UP000436141">
    <property type="component" value="Unassembled WGS sequence"/>
</dbReference>
<dbReference type="SMART" id="SM00382">
    <property type="entry name" value="AAA"/>
    <property type="match status" value="1"/>
</dbReference>
<reference evidence="4 19" key="7">
    <citation type="submission" date="2021-01" db="EMBL/GenBank/DDBJ databases">
        <title>Genomes of Escherichia coli STEC strains from raw meat-based diets for companion animals.</title>
        <authorList>
            <person name="Stevens M.J.A."/>
            <person name="Stephan R."/>
        </authorList>
    </citation>
    <scope>NUCLEOTIDE SEQUENCE [LARGE SCALE GENOMIC DNA]</scope>
    <source>
        <strain evidence="4 19">LSC1-58</strain>
    </source>
</reference>
<dbReference type="EMBL" id="UGFE01000002">
    <property type="protein sequence ID" value="STM25984.1"/>
    <property type="molecule type" value="Genomic_DNA"/>
</dbReference>
<evidence type="ECO:0000313" key="2">
    <source>
        <dbReference type="EMBL" id="EFG2162722.1"/>
    </source>
</evidence>
<dbReference type="REBASE" id="434794">
    <property type="entry name" value="Eco8333McrBCP"/>
</dbReference>
<dbReference type="GO" id="GO:0004519">
    <property type="term" value="F:endonuclease activity"/>
    <property type="evidence" value="ECO:0007669"/>
    <property type="project" value="UniProtKB-KW"/>
</dbReference>
<dbReference type="EC" id="3.1.21.-" evidence="10"/>
<dbReference type="EMBL" id="CP065611">
    <property type="protein sequence ID" value="QPR03420.1"/>
    <property type="molecule type" value="Genomic_DNA"/>
</dbReference>
<dbReference type="GO" id="GO:0005524">
    <property type="term" value="F:ATP binding"/>
    <property type="evidence" value="ECO:0007669"/>
    <property type="project" value="InterPro"/>
</dbReference>
<reference evidence="3 16" key="2">
    <citation type="submission" date="2018-08" db="EMBL/GenBank/DDBJ databases">
        <authorList>
            <consortium name="PulseNet: The National Subtyping Network for Foodborne Disease Surveillance"/>
            <person name="Tarr C.L."/>
            <person name="Trees E."/>
            <person name="Katz L.S."/>
            <person name="Carleton-Romer H.A."/>
            <person name="Stroika S."/>
            <person name="Kucerova Z."/>
            <person name="Roache K.F."/>
            <person name="Sabol A.L."/>
            <person name="Besser J."/>
            <person name="Gerner-Smidt P."/>
        </authorList>
    </citation>
    <scope>NUCLEOTIDE SEQUENCE [LARGE SCALE GENOMIC DNA]</scope>
    <source>
        <strain evidence="3 16">PNUSAE004760</strain>
    </source>
</reference>
<dbReference type="EMBL" id="WUIY01000098">
    <property type="protein sequence ID" value="MXI75774.1"/>
    <property type="molecule type" value="Genomic_DNA"/>
</dbReference>
<dbReference type="InterPro" id="IPR027417">
    <property type="entry name" value="P-loop_NTPase"/>
</dbReference>
<evidence type="ECO:0000313" key="6">
    <source>
        <dbReference type="EMBL" id="NEM88133.1"/>
    </source>
</evidence>
<evidence type="ECO:0000313" key="12">
    <source>
        <dbReference type="Proteomes" id="UP000254718"/>
    </source>
</evidence>
<dbReference type="Proteomes" id="UP000528199">
    <property type="component" value="Unassembled WGS sequence"/>
</dbReference>
<dbReference type="Proteomes" id="UP000254219">
    <property type="component" value="Unassembled WGS sequence"/>
</dbReference>